<gene>
    <name evidence="2" type="ORF">GH714_028466</name>
</gene>
<sequence length="86" mass="9982">MVQHERYWQTNTSVSPPPSRWDFTFPFEELPNDSRKGLLLTSPDLSSGPHWTPPVIQEINADDYETGTRRDRSNGKDRFETCISEL</sequence>
<evidence type="ECO:0000313" key="2">
    <source>
        <dbReference type="EMBL" id="KAF2298871.1"/>
    </source>
</evidence>
<proteinExistence type="predicted"/>
<evidence type="ECO:0000256" key="1">
    <source>
        <dbReference type="SAM" id="MobiDB-lite"/>
    </source>
</evidence>
<comment type="caution">
    <text evidence="2">The sequence shown here is derived from an EMBL/GenBank/DDBJ whole genome shotgun (WGS) entry which is preliminary data.</text>
</comment>
<accession>A0A6A6LBQ0</accession>
<organism evidence="2 3">
    <name type="scientific">Hevea brasiliensis</name>
    <name type="common">Para rubber tree</name>
    <name type="synonym">Siphonia brasiliensis</name>
    <dbReference type="NCBI Taxonomy" id="3981"/>
    <lineage>
        <taxon>Eukaryota</taxon>
        <taxon>Viridiplantae</taxon>
        <taxon>Streptophyta</taxon>
        <taxon>Embryophyta</taxon>
        <taxon>Tracheophyta</taxon>
        <taxon>Spermatophyta</taxon>
        <taxon>Magnoliopsida</taxon>
        <taxon>eudicotyledons</taxon>
        <taxon>Gunneridae</taxon>
        <taxon>Pentapetalae</taxon>
        <taxon>rosids</taxon>
        <taxon>fabids</taxon>
        <taxon>Malpighiales</taxon>
        <taxon>Euphorbiaceae</taxon>
        <taxon>Crotonoideae</taxon>
        <taxon>Micrandreae</taxon>
        <taxon>Hevea</taxon>
    </lineage>
</organism>
<dbReference type="Proteomes" id="UP000467840">
    <property type="component" value="Chromosome 1"/>
</dbReference>
<dbReference type="AlphaFoldDB" id="A0A6A6LBQ0"/>
<reference evidence="2 3" key="1">
    <citation type="journal article" date="2020" name="Mol. Plant">
        <title>The Chromosome-Based Rubber Tree Genome Provides New Insights into Spurge Genome Evolution and Rubber Biosynthesis.</title>
        <authorList>
            <person name="Liu J."/>
            <person name="Shi C."/>
            <person name="Shi C.C."/>
            <person name="Li W."/>
            <person name="Zhang Q.J."/>
            <person name="Zhang Y."/>
            <person name="Li K."/>
            <person name="Lu H.F."/>
            <person name="Shi C."/>
            <person name="Zhu S.T."/>
            <person name="Xiao Z.Y."/>
            <person name="Nan H."/>
            <person name="Yue Y."/>
            <person name="Zhu X.G."/>
            <person name="Wu Y."/>
            <person name="Hong X.N."/>
            <person name="Fan G.Y."/>
            <person name="Tong Y."/>
            <person name="Zhang D."/>
            <person name="Mao C.L."/>
            <person name="Liu Y.L."/>
            <person name="Hao S.J."/>
            <person name="Liu W.Q."/>
            <person name="Lv M.Q."/>
            <person name="Zhang H.B."/>
            <person name="Liu Y."/>
            <person name="Hu-Tang G.R."/>
            <person name="Wang J.P."/>
            <person name="Wang J.H."/>
            <person name="Sun Y.H."/>
            <person name="Ni S.B."/>
            <person name="Chen W.B."/>
            <person name="Zhang X.C."/>
            <person name="Jiao Y.N."/>
            <person name="Eichler E.E."/>
            <person name="Li G.H."/>
            <person name="Liu X."/>
            <person name="Gao L.Z."/>
        </authorList>
    </citation>
    <scope>NUCLEOTIDE SEQUENCE [LARGE SCALE GENOMIC DNA]</scope>
    <source>
        <strain evidence="3">cv. GT1</strain>
        <tissue evidence="2">Leaf</tissue>
    </source>
</reference>
<name>A0A6A6LBQ0_HEVBR</name>
<keyword evidence="3" id="KW-1185">Reference proteome</keyword>
<protein>
    <submittedName>
        <fullName evidence="2">Uncharacterized protein</fullName>
    </submittedName>
</protein>
<feature type="region of interest" description="Disordered" evidence="1">
    <location>
        <begin position="65"/>
        <end position="86"/>
    </location>
</feature>
<feature type="compositionally biased region" description="Basic and acidic residues" evidence="1">
    <location>
        <begin position="66"/>
        <end position="80"/>
    </location>
</feature>
<dbReference type="EMBL" id="JAAGAX010000011">
    <property type="protein sequence ID" value="KAF2298871.1"/>
    <property type="molecule type" value="Genomic_DNA"/>
</dbReference>
<evidence type="ECO:0000313" key="3">
    <source>
        <dbReference type="Proteomes" id="UP000467840"/>
    </source>
</evidence>